<accession>A0ABZ2LT69</accession>
<dbReference type="NCBIfam" id="TIGR00552">
    <property type="entry name" value="nadE"/>
    <property type="match status" value="1"/>
</dbReference>
<dbReference type="InterPro" id="IPR014729">
    <property type="entry name" value="Rossmann-like_a/b/a_fold"/>
</dbReference>
<evidence type="ECO:0000256" key="9">
    <source>
        <dbReference type="RuleBase" id="RU003811"/>
    </source>
</evidence>
<keyword evidence="6 7" id="KW-0520">NAD</keyword>
<dbReference type="Gene3D" id="3.40.50.620">
    <property type="entry name" value="HUPs"/>
    <property type="match status" value="1"/>
</dbReference>
<evidence type="ECO:0000256" key="2">
    <source>
        <dbReference type="ARBA" id="ARBA00007145"/>
    </source>
</evidence>
<feature type="binding site" evidence="7">
    <location>
        <position position="608"/>
    </location>
    <ligand>
        <name>deamido-NAD(+)</name>
        <dbReference type="ChEBI" id="CHEBI:58437"/>
        <note>ligand shared between two neighboring subunits</note>
    </ligand>
</feature>
<feature type="active site" description="For glutaminase activity" evidence="7">
    <location>
        <position position="113"/>
    </location>
</feature>
<dbReference type="EC" id="6.3.5.1" evidence="7 8"/>
<feature type="binding site" evidence="7">
    <location>
        <begin position="358"/>
        <end position="365"/>
    </location>
    <ligand>
        <name>ATP</name>
        <dbReference type="ChEBI" id="CHEBI:30616"/>
    </ligand>
</feature>
<evidence type="ECO:0000256" key="1">
    <source>
        <dbReference type="ARBA" id="ARBA00005188"/>
    </source>
</evidence>
<feature type="binding site" evidence="7">
    <location>
        <position position="458"/>
    </location>
    <ligand>
        <name>deamido-NAD(+)</name>
        <dbReference type="ChEBI" id="CHEBI:58437"/>
        <note>ligand shared between two neighboring subunits</note>
    </ligand>
</feature>
<dbReference type="Proteomes" id="UP001370348">
    <property type="component" value="Chromosome"/>
</dbReference>
<dbReference type="PANTHER" id="PTHR23090">
    <property type="entry name" value="NH 3 /GLUTAMINE-DEPENDENT NAD + SYNTHETASE"/>
    <property type="match status" value="1"/>
</dbReference>
<dbReference type="InterPro" id="IPR003694">
    <property type="entry name" value="NAD_synthase"/>
</dbReference>
<evidence type="ECO:0000313" key="12">
    <source>
        <dbReference type="Proteomes" id="UP001370348"/>
    </source>
</evidence>
<dbReference type="GO" id="GO:0008795">
    <property type="term" value="F:NAD+ synthase activity"/>
    <property type="evidence" value="ECO:0007669"/>
    <property type="project" value="UniProtKB-EC"/>
</dbReference>
<dbReference type="PIRSF" id="PIRSF006630">
    <property type="entry name" value="NADS_GAT"/>
    <property type="match status" value="1"/>
</dbReference>
<comment type="similarity">
    <text evidence="2 7 8">In the C-terminal section; belongs to the NAD synthetase family.</text>
</comment>
<feature type="active site" description="Nucleophile; for glutaminase activity" evidence="7">
    <location>
        <position position="166"/>
    </location>
</feature>
<keyword evidence="12" id="KW-1185">Reference proteome</keyword>
<dbReference type="EMBL" id="CP089984">
    <property type="protein sequence ID" value="WXB13048.1"/>
    <property type="molecule type" value="Genomic_DNA"/>
</dbReference>
<feature type="binding site" evidence="7">
    <location>
        <position position="487"/>
    </location>
    <ligand>
        <name>deamido-NAD(+)</name>
        <dbReference type="ChEBI" id="CHEBI:58437"/>
        <note>ligand shared between two neighboring subunits</note>
    </ligand>
</feature>
<evidence type="ECO:0000256" key="8">
    <source>
        <dbReference type="PIRNR" id="PIRNR006630"/>
    </source>
</evidence>
<dbReference type="Pfam" id="PF02540">
    <property type="entry name" value="NAD_synthase"/>
    <property type="match status" value="1"/>
</dbReference>
<name>A0ABZ2LT69_9BACT</name>
<dbReference type="InterPro" id="IPR014445">
    <property type="entry name" value="Gln-dep_NAD_synthase"/>
</dbReference>
<evidence type="ECO:0000256" key="3">
    <source>
        <dbReference type="ARBA" id="ARBA00022598"/>
    </source>
</evidence>
<dbReference type="RefSeq" id="WP_394822667.1">
    <property type="nucleotide sequence ID" value="NZ_CP089984.1"/>
</dbReference>
<feature type="binding site" evidence="7">
    <location>
        <position position="119"/>
    </location>
    <ligand>
        <name>L-glutamine</name>
        <dbReference type="ChEBI" id="CHEBI:58359"/>
    </ligand>
</feature>
<evidence type="ECO:0000256" key="4">
    <source>
        <dbReference type="ARBA" id="ARBA00022741"/>
    </source>
</evidence>
<sequence length="640" mass="70638">MRLVRIAIGNANTTVGAVKSNVDRAIELAHAAAGEGATLLALPEQLIGGYMQEDLVQWRSFIDAQRRELDRFAHETRALGTASVLGLTVARGSHLYSVAALVHGGQVHGMVPKEKLPTYGVFYENRTLARGTPGLYDDLPSTGTGTVPFGDLVFEMDFGTIGLEVCEDIWSPDGPMRRRCYAGAEIMVNVSASPFRLGVEGTRREIISTRSSDNQCTVVYAALVGANDGLIYDGGGYVAQNGRMLHYAPRYREGITCVTVDLDRTRRLRAENTTWRMDQETFEAANVGKVRRVVVSVPTRGRNELRYPGPAHKSFFLPEPSEPRSPRADFCEDLLDALALGVGDYFEKTGAFKTIGVALSGGRDSLLCLMLAHRWLLRRHAHEGDHAVKKRVAEVLRAFFMPTRYSSAETRSAAEVTARELGVPLVVSDIDDAFERELEAAKGLLQPGETVTALTRQNIQARLRAERMWSWSNSASGLFLQTSNMSEKAVGYTTIGGDMEGALSVIANVPKTVVNYLLDYLLETTGSEAIRLTLKKPASAELADDMEDERDLMPFPVLDACFALYAGEKMNLPEVASALESIFPEENPTQLEAWAKKFGRLFTQSIYKWVEMPLSLHVGNLDLERERALQLPVVQKTEWQ</sequence>
<protein>
    <recommendedName>
        <fullName evidence="7 8">Glutamine-dependent NAD(+) synthetase</fullName>
        <ecNumber evidence="7 8">6.3.5.1</ecNumber>
    </recommendedName>
    <alternativeName>
        <fullName evidence="7 8">NAD(+) synthase [glutamine-hydrolyzing]</fullName>
    </alternativeName>
</protein>
<dbReference type="InterPro" id="IPR022310">
    <property type="entry name" value="NAD/GMP_synthase"/>
</dbReference>
<keyword evidence="4 7" id="KW-0547">Nucleotide-binding</keyword>
<keyword evidence="5 7" id="KW-0067">ATP-binding</keyword>
<dbReference type="Pfam" id="PF00795">
    <property type="entry name" value="CN_hydrolase"/>
    <property type="match status" value="1"/>
</dbReference>
<comment type="pathway">
    <text evidence="1 7 8">Cofactor biosynthesis; NAD(+) biosynthesis; NAD(+) from deamido-NAD(+) (L-Gln route): step 1/1.</text>
</comment>
<evidence type="ECO:0000256" key="5">
    <source>
        <dbReference type="ARBA" id="ARBA00022840"/>
    </source>
</evidence>
<dbReference type="SUPFAM" id="SSF56317">
    <property type="entry name" value="Carbon-nitrogen hydrolase"/>
    <property type="match status" value="1"/>
</dbReference>
<keyword evidence="3 7" id="KW-0436">Ligase</keyword>
<dbReference type="HAMAP" id="MF_02090">
    <property type="entry name" value="NadE_glutamine_dep"/>
    <property type="match status" value="1"/>
</dbReference>
<dbReference type="Gene3D" id="3.60.110.10">
    <property type="entry name" value="Carbon-nitrogen hydrolase"/>
    <property type="match status" value="1"/>
</dbReference>
<comment type="caution">
    <text evidence="7">Lacks conserved residue(s) required for the propagation of feature annotation.</text>
</comment>
<dbReference type="InterPro" id="IPR003010">
    <property type="entry name" value="C-N_Hydrolase"/>
</dbReference>
<comment type="similarity">
    <text evidence="9">Belongs to the NAD synthetase family.</text>
</comment>
<dbReference type="PROSITE" id="PS50263">
    <property type="entry name" value="CN_HYDROLASE"/>
    <property type="match status" value="1"/>
</dbReference>
<feature type="binding site" evidence="7">
    <location>
        <position position="482"/>
    </location>
    <ligand>
        <name>ATP</name>
        <dbReference type="ChEBI" id="CHEBI:30616"/>
    </ligand>
</feature>
<dbReference type="PANTHER" id="PTHR23090:SF9">
    <property type="entry name" value="GLUTAMINE-DEPENDENT NAD(+) SYNTHETASE"/>
    <property type="match status" value="1"/>
</dbReference>
<organism evidence="11 12">
    <name type="scientific">Pendulispora albinea</name>
    <dbReference type="NCBI Taxonomy" id="2741071"/>
    <lineage>
        <taxon>Bacteria</taxon>
        <taxon>Pseudomonadati</taxon>
        <taxon>Myxococcota</taxon>
        <taxon>Myxococcia</taxon>
        <taxon>Myxococcales</taxon>
        <taxon>Sorangiineae</taxon>
        <taxon>Pendulisporaceae</taxon>
        <taxon>Pendulispora</taxon>
    </lineage>
</organism>
<evidence type="ECO:0000256" key="6">
    <source>
        <dbReference type="ARBA" id="ARBA00023027"/>
    </source>
</evidence>
<proteinExistence type="inferred from homology"/>
<evidence type="ECO:0000313" key="11">
    <source>
        <dbReference type="EMBL" id="WXB13048.1"/>
    </source>
</evidence>
<feature type="domain" description="CN hydrolase" evidence="10">
    <location>
        <begin position="4"/>
        <end position="262"/>
    </location>
</feature>
<evidence type="ECO:0000259" key="10">
    <source>
        <dbReference type="PROSITE" id="PS50263"/>
    </source>
</evidence>
<feature type="binding site" evidence="7">
    <location>
        <position position="193"/>
    </location>
    <ligand>
        <name>L-glutamine</name>
        <dbReference type="ChEBI" id="CHEBI:58359"/>
    </ligand>
</feature>
<comment type="function">
    <text evidence="7">Catalyzes the ATP-dependent amidation of deamido-NAD to form NAD. Uses L-glutamine as a nitrogen source.</text>
</comment>
<gene>
    <name evidence="7 11" type="primary">nadE</name>
    <name evidence="11" type="ORF">LZC94_35000</name>
</gene>
<dbReference type="CDD" id="cd07570">
    <property type="entry name" value="GAT_Gln-NAD-synth"/>
    <property type="match status" value="1"/>
</dbReference>
<feature type="active site" description="Proton acceptor; for glutaminase activity" evidence="7">
    <location>
        <position position="44"/>
    </location>
</feature>
<reference evidence="11 12" key="1">
    <citation type="submission" date="2021-12" db="EMBL/GenBank/DDBJ databases">
        <title>Discovery of the Pendulisporaceae a myxobacterial family with distinct sporulation behavior and unique specialized metabolism.</title>
        <authorList>
            <person name="Garcia R."/>
            <person name="Popoff A."/>
            <person name="Bader C.D."/>
            <person name="Loehr J."/>
            <person name="Walesch S."/>
            <person name="Walt C."/>
            <person name="Boldt J."/>
            <person name="Bunk B."/>
            <person name="Haeckl F.J.F.P.J."/>
            <person name="Gunesch A.P."/>
            <person name="Birkelbach J."/>
            <person name="Nuebel U."/>
            <person name="Pietschmann T."/>
            <person name="Bach T."/>
            <person name="Mueller R."/>
        </authorList>
    </citation>
    <scope>NUCLEOTIDE SEQUENCE [LARGE SCALE GENOMIC DNA]</scope>
    <source>
        <strain evidence="11 12">MSr11954</strain>
    </source>
</reference>
<dbReference type="CDD" id="cd00553">
    <property type="entry name" value="NAD_synthase"/>
    <property type="match status" value="1"/>
</dbReference>
<evidence type="ECO:0000256" key="7">
    <source>
        <dbReference type="HAMAP-Rule" id="MF_02090"/>
    </source>
</evidence>
<comment type="catalytic activity">
    <reaction evidence="7 8">
        <text>deamido-NAD(+) + L-glutamine + ATP + H2O = L-glutamate + AMP + diphosphate + NAD(+) + H(+)</text>
        <dbReference type="Rhea" id="RHEA:24384"/>
        <dbReference type="ChEBI" id="CHEBI:15377"/>
        <dbReference type="ChEBI" id="CHEBI:15378"/>
        <dbReference type="ChEBI" id="CHEBI:29985"/>
        <dbReference type="ChEBI" id="CHEBI:30616"/>
        <dbReference type="ChEBI" id="CHEBI:33019"/>
        <dbReference type="ChEBI" id="CHEBI:57540"/>
        <dbReference type="ChEBI" id="CHEBI:58359"/>
        <dbReference type="ChEBI" id="CHEBI:58437"/>
        <dbReference type="ChEBI" id="CHEBI:456215"/>
        <dbReference type="EC" id="6.3.5.1"/>
    </reaction>
</comment>
<dbReference type="SUPFAM" id="SSF52402">
    <property type="entry name" value="Adenine nucleotide alpha hydrolases-like"/>
    <property type="match status" value="1"/>
</dbReference>
<dbReference type="InterPro" id="IPR036526">
    <property type="entry name" value="C-N_Hydrolase_sf"/>
</dbReference>